<gene>
    <name evidence="1" type="ORF">Tci_864927</name>
</gene>
<comment type="caution">
    <text evidence="1">The sequence shown here is derived from an EMBL/GenBank/DDBJ whole genome shotgun (WGS) entry which is preliminary data.</text>
</comment>
<dbReference type="EMBL" id="BKCJ011140391">
    <property type="protein sequence ID" value="GFC92957.1"/>
    <property type="molecule type" value="Genomic_DNA"/>
</dbReference>
<sequence length="204" mass="24180">WKLTGNKEKEFIKKVKEKAVWNVEGDINEVWGRMATCVKSIAKEIVGETKSSLPENKETWWWDEEIQRVVASKKKQFKLWQKSRKREDWVEYKSVCKKVKSAVSKAKLKRYDELYERLGTREGEKEIYRLAKIQFCPTLSGGNRSQIDYFMWKRDSLKRVKDCKVIPGESVITQHRLMIMEIWCSGKKGNALSEQRKLGKEWKI</sequence>
<organism evidence="1">
    <name type="scientific">Tanacetum cinerariifolium</name>
    <name type="common">Dalmatian daisy</name>
    <name type="synonym">Chrysanthemum cinerariifolium</name>
    <dbReference type="NCBI Taxonomy" id="118510"/>
    <lineage>
        <taxon>Eukaryota</taxon>
        <taxon>Viridiplantae</taxon>
        <taxon>Streptophyta</taxon>
        <taxon>Embryophyta</taxon>
        <taxon>Tracheophyta</taxon>
        <taxon>Spermatophyta</taxon>
        <taxon>Magnoliopsida</taxon>
        <taxon>eudicotyledons</taxon>
        <taxon>Gunneridae</taxon>
        <taxon>Pentapetalae</taxon>
        <taxon>asterids</taxon>
        <taxon>campanulids</taxon>
        <taxon>Asterales</taxon>
        <taxon>Asteraceae</taxon>
        <taxon>Asteroideae</taxon>
        <taxon>Anthemideae</taxon>
        <taxon>Anthemidinae</taxon>
        <taxon>Tanacetum</taxon>
    </lineage>
</organism>
<evidence type="ECO:0000313" key="1">
    <source>
        <dbReference type="EMBL" id="GFC92957.1"/>
    </source>
</evidence>
<reference evidence="1" key="1">
    <citation type="journal article" date="2019" name="Sci. Rep.">
        <title>Draft genome of Tanacetum cinerariifolium, the natural source of mosquito coil.</title>
        <authorList>
            <person name="Yamashiro T."/>
            <person name="Shiraishi A."/>
            <person name="Satake H."/>
            <person name="Nakayama K."/>
        </authorList>
    </citation>
    <scope>NUCLEOTIDE SEQUENCE</scope>
</reference>
<feature type="non-terminal residue" evidence="1">
    <location>
        <position position="204"/>
    </location>
</feature>
<feature type="non-terminal residue" evidence="1">
    <location>
        <position position="1"/>
    </location>
</feature>
<dbReference type="AlphaFoldDB" id="A0A699S6L5"/>
<protein>
    <submittedName>
        <fullName evidence="1">Retrovirus-related Pol polyprotein LINE-1</fullName>
    </submittedName>
</protein>
<proteinExistence type="predicted"/>
<accession>A0A699S6L5</accession>
<name>A0A699S6L5_TANCI</name>